<evidence type="ECO:0000256" key="4">
    <source>
        <dbReference type="ARBA" id="ARBA00022989"/>
    </source>
</evidence>
<dbReference type="PANTHER" id="PTHR38459">
    <property type="entry name" value="PROPHAGE BACTOPRENOL-LINKED GLUCOSE TRANSLOCASE HOMOLOG"/>
    <property type="match status" value="1"/>
</dbReference>
<evidence type="ECO:0000313" key="8">
    <source>
        <dbReference type="EMBL" id="MCJ2380332.1"/>
    </source>
</evidence>
<dbReference type="InterPro" id="IPR007267">
    <property type="entry name" value="GtrA_DPMS_TM"/>
</dbReference>
<evidence type="ECO:0000313" key="9">
    <source>
        <dbReference type="Proteomes" id="UP001165444"/>
    </source>
</evidence>
<evidence type="ECO:0000256" key="5">
    <source>
        <dbReference type="ARBA" id="ARBA00023136"/>
    </source>
</evidence>
<feature type="transmembrane region" description="Helical" evidence="6">
    <location>
        <begin position="71"/>
        <end position="92"/>
    </location>
</feature>
<comment type="similarity">
    <text evidence="2">Belongs to the GtrA family.</text>
</comment>
<dbReference type="InterPro" id="IPR051401">
    <property type="entry name" value="GtrA_CellWall_Glycosyl"/>
</dbReference>
<keyword evidence="5 6" id="KW-0472">Membrane</keyword>
<feature type="transmembrane region" description="Helical" evidence="6">
    <location>
        <begin position="98"/>
        <end position="118"/>
    </location>
</feature>
<comment type="caution">
    <text evidence="8">The sequence shown here is derived from an EMBL/GenBank/DDBJ whole genome shotgun (WGS) entry which is preliminary data.</text>
</comment>
<dbReference type="PANTHER" id="PTHR38459:SF1">
    <property type="entry name" value="PROPHAGE BACTOPRENOL-LINKED GLUCOSE TRANSLOCASE HOMOLOG"/>
    <property type="match status" value="1"/>
</dbReference>
<comment type="subcellular location">
    <subcellularLocation>
        <location evidence="1">Membrane</location>
        <topology evidence="1">Multi-pass membrane protein</topology>
    </subcellularLocation>
</comment>
<dbReference type="EMBL" id="JAKZMM010000013">
    <property type="protein sequence ID" value="MCJ2380332.1"/>
    <property type="molecule type" value="Genomic_DNA"/>
</dbReference>
<keyword evidence="3 6" id="KW-0812">Transmembrane</keyword>
<name>A0ABT0BZZ5_9BACT</name>
<accession>A0ABT0BZZ5</accession>
<evidence type="ECO:0000256" key="2">
    <source>
        <dbReference type="ARBA" id="ARBA00009399"/>
    </source>
</evidence>
<feature type="transmembrane region" description="Helical" evidence="6">
    <location>
        <begin position="7"/>
        <end position="29"/>
    </location>
</feature>
<evidence type="ECO:0000256" key="1">
    <source>
        <dbReference type="ARBA" id="ARBA00004141"/>
    </source>
</evidence>
<protein>
    <submittedName>
        <fullName evidence="8">GtrA family protein</fullName>
    </submittedName>
</protein>
<reference evidence="8 9" key="1">
    <citation type="submission" date="2022-03" db="EMBL/GenBank/DDBJ databases">
        <title>Parabacteroides sp. nov. isolated from swine feces.</title>
        <authorList>
            <person name="Bak J.E."/>
        </authorList>
    </citation>
    <scope>NUCLEOTIDE SEQUENCE [LARGE SCALE GENOMIC DNA]</scope>
    <source>
        <strain evidence="8 9">AGMB00274</strain>
    </source>
</reference>
<dbReference type="RefSeq" id="WP_243324209.1">
    <property type="nucleotide sequence ID" value="NZ_JAKZMM010000013.1"/>
</dbReference>
<dbReference type="Pfam" id="PF04138">
    <property type="entry name" value="GtrA_DPMS_TM"/>
    <property type="match status" value="1"/>
</dbReference>
<proteinExistence type="inferred from homology"/>
<evidence type="ECO:0000256" key="6">
    <source>
        <dbReference type="SAM" id="Phobius"/>
    </source>
</evidence>
<dbReference type="Proteomes" id="UP001165444">
    <property type="component" value="Unassembled WGS sequence"/>
</dbReference>
<keyword evidence="4 6" id="KW-1133">Transmembrane helix</keyword>
<evidence type="ECO:0000256" key="3">
    <source>
        <dbReference type="ARBA" id="ARBA00022692"/>
    </source>
</evidence>
<feature type="transmembrane region" description="Helical" evidence="6">
    <location>
        <begin position="41"/>
        <end position="59"/>
    </location>
</feature>
<sequence>MKNSQQILRFIIIGTLNAFITALVVWLMMDVLHFNYIASNIAGYIAALLNNFFWSKFWIFQSGKGHYLPQALFFLLAFICAYGSQFIFLLWMVELLDWNEYISQFIGLFIYGFVNFLMNKKITFHSKKQSSINCE</sequence>
<keyword evidence="9" id="KW-1185">Reference proteome</keyword>
<evidence type="ECO:0000259" key="7">
    <source>
        <dbReference type="Pfam" id="PF04138"/>
    </source>
</evidence>
<feature type="domain" description="GtrA/DPMS transmembrane" evidence="7">
    <location>
        <begin position="9"/>
        <end position="124"/>
    </location>
</feature>
<organism evidence="8 9">
    <name type="scientific">Parabacteroides faecalis</name>
    <dbReference type="NCBI Taxonomy" id="2924040"/>
    <lineage>
        <taxon>Bacteria</taxon>
        <taxon>Pseudomonadati</taxon>
        <taxon>Bacteroidota</taxon>
        <taxon>Bacteroidia</taxon>
        <taxon>Bacteroidales</taxon>
        <taxon>Tannerellaceae</taxon>
        <taxon>Parabacteroides</taxon>
    </lineage>
</organism>
<gene>
    <name evidence="8" type="ORF">MUN53_06860</name>
</gene>